<dbReference type="Proteomes" id="UP000038009">
    <property type="component" value="Unassembled WGS sequence"/>
</dbReference>
<dbReference type="AlphaFoldDB" id="A0A0N1IJV6"/>
<keyword evidence="3" id="KW-1185">Reference proteome</keyword>
<gene>
    <name evidence="2" type="ORF">ABL78_4870</name>
</gene>
<evidence type="ECO:0000256" key="1">
    <source>
        <dbReference type="SAM" id="MobiDB-lite"/>
    </source>
</evidence>
<proteinExistence type="predicted"/>
<sequence>MDTRGAHRSQRETRIIQNLPLRRRCLFLMNPNFLCECFDPRDSAARARAASTADLLRPPMQMLEKTLPREESLMWATQGMLDSLTRASSEHAGRNSDDASSRAWTRWAEGVETLLSFLEEPLDTSAGPSPAHCGSRSAASSKGGPGTVKVAASNASAFTASTPRATDTEATVLLLLCALVKHLYECGAAFYAAAKEQDRRAAVESRKRQRGREKSAEAAVVHTPKRVDGAADTAMRVTWSIAALVPSALPELYGIQ</sequence>
<reference evidence="2 3" key="1">
    <citation type="journal article" date="2015" name="PLoS Pathog.">
        <title>Leptomonas seymouri: Adaptations to the Dixenous Life Cycle Analyzed by Genome Sequencing, Transcriptome Profiling and Co-infection with Leishmania donovani.</title>
        <authorList>
            <person name="Kraeva N."/>
            <person name="Butenko A."/>
            <person name="Hlavacova J."/>
            <person name="Kostygov A."/>
            <person name="Myskova J."/>
            <person name="Grybchuk D."/>
            <person name="Lestinova T."/>
            <person name="Votypka J."/>
            <person name="Volf P."/>
            <person name="Opperdoes F."/>
            <person name="Flegontov P."/>
            <person name="Lukes J."/>
            <person name="Yurchenko V."/>
        </authorList>
    </citation>
    <scope>NUCLEOTIDE SEQUENCE [LARGE SCALE GENOMIC DNA]</scope>
    <source>
        <strain evidence="2 3">ATCC 30220</strain>
    </source>
</reference>
<evidence type="ECO:0000313" key="2">
    <source>
        <dbReference type="EMBL" id="KPI86068.1"/>
    </source>
</evidence>
<dbReference type="EMBL" id="LJSK01000150">
    <property type="protein sequence ID" value="KPI86068.1"/>
    <property type="molecule type" value="Genomic_DNA"/>
</dbReference>
<protein>
    <submittedName>
        <fullName evidence="2">Uncharacterized protein</fullName>
    </submittedName>
</protein>
<dbReference type="OrthoDB" id="267672at2759"/>
<comment type="caution">
    <text evidence="2">The sequence shown here is derived from an EMBL/GenBank/DDBJ whole genome shotgun (WGS) entry which is preliminary data.</text>
</comment>
<feature type="region of interest" description="Disordered" evidence="1">
    <location>
        <begin position="123"/>
        <end position="149"/>
    </location>
</feature>
<dbReference type="VEuPathDB" id="TriTrypDB:Lsey_0150_0110"/>
<name>A0A0N1IJV6_LEPSE</name>
<organism evidence="2 3">
    <name type="scientific">Leptomonas seymouri</name>
    <dbReference type="NCBI Taxonomy" id="5684"/>
    <lineage>
        <taxon>Eukaryota</taxon>
        <taxon>Discoba</taxon>
        <taxon>Euglenozoa</taxon>
        <taxon>Kinetoplastea</taxon>
        <taxon>Metakinetoplastina</taxon>
        <taxon>Trypanosomatida</taxon>
        <taxon>Trypanosomatidae</taxon>
        <taxon>Leishmaniinae</taxon>
        <taxon>Leptomonas</taxon>
    </lineage>
</organism>
<evidence type="ECO:0000313" key="3">
    <source>
        <dbReference type="Proteomes" id="UP000038009"/>
    </source>
</evidence>
<accession>A0A0N1IJV6</accession>